<protein>
    <submittedName>
        <fullName evidence="1">Uncharacterized protein</fullName>
    </submittedName>
</protein>
<sequence length="408" mass="47561">MAHSPLLRTIMRLKLDRRSVALVNYELALEDISISLQQPPSRENFDDSRWTDLRKAYENKKEREKQQKIHEEQYIKTITKKRELLDSTKNQQLQYINLFRSWEDIIPQKPRYLRSTVAQSGFSEWRAPSPLESLLFEQGPPSSPTHGRVDVGDIGILDRRLLHHAISPKYVPKLHFKMERKRLAAKSAEFAAFVDQQTSLGPKRSLIPRPEDESSDEGLLSTSEPEDSTTRNASSRGGKRKRPTTGKAKKRTRKPPSFIKLYDCKAHDRVQLNSQAINWFSLMQQRLPRVESPAIEQVGRFTTNYGIKRQIAIDADEDPSIRVLEVHGILLPVQFPPSEDTDKEEEDQHPTIEDAARYRDWRFRVKPFFNERDRYIQNRVYCERIQDRKLSHAAQSLMSFWNKMSVGP</sequence>
<name>A0ACB9Z8Z4_9PEZI</name>
<organism evidence="1 2">
    <name type="scientific">Hypoxylon rubiginosum</name>
    <dbReference type="NCBI Taxonomy" id="110542"/>
    <lineage>
        <taxon>Eukaryota</taxon>
        <taxon>Fungi</taxon>
        <taxon>Dikarya</taxon>
        <taxon>Ascomycota</taxon>
        <taxon>Pezizomycotina</taxon>
        <taxon>Sordariomycetes</taxon>
        <taxon>Xylariomycetidae</taxon>
        <taxon>Xylariales</taxon>
        <taxon>Hypoxylaceae</taxon>
        <taxon>Hypoxylon</taxon>
    </lineage>
</organism>
<dbReference type="EMBL" id="MU393443">
    <property type="protein sequence ID" value="KAI4867806.1"/>
    <property type="molecule type" value="Genomic_DNA"/>
</dbReference>
<evidence type="ECO:0000313" key="1">
    <source>
        <dbReference type="EMBL" id="KAI4867806.1"/>
    </source>
</evidence>
<reference evidence="1 2" key="1">
    <citation type="journal article" date="2022" name="New Phytol.">
        <title>Ecological generalism drives hyperdiversity of secondary metabolite gene clusters in xylarialean endophytes.</title>
        <authorList>
            <person name="Franco M.E.E."/>
            <person name="Wisecaver J.H."/>
            <person name="Arnold A.E."/>
            <person name="Ju Y.M."/>
            <person name="Slot J.C."/>
            <person name="Ahrendt S."/>
            <person name="Moore L.P."/>
            <person name="Eastman K.E."/>
            <person name="Scott K."/>
            <person name="Konkel Z."/>
            <person name="Mondo S.J."/>
            <person name="Kuo A."/>
            <person name="Hayes R.D."/>
            <person name="Haridas S."/>
            <person name="Andreopoulos B."/>
            <person name="Riley R."/>
            <person name="LaButti K."/>
            <person name="Pangilinan J."/>
            <person name="Lipzen A."/>
            <person name="Amirebrahimi M."/>
            <person name="Yan J."/>
            <person name="Adam C."/>
            <person name="Keymanesh K."/>
            <person name="Ng V."/>
            <person name="Louie K."/>
            <person name="Northen T."/>
            <person name="Drula E."/>
            <person name="Henrissat B."/>
            <person name="Hsieh H.M."/>
            <person name="Youens-Clark K."/>
            <person name="Lutzoni F."/>
            <person name="Miadlikowska J."/>
            <person name="Eastwood D.C."/>
            <person name="Hamelin R.C."/>
            <person name="Grigoriev I.V."/>
            <person name="U'Ren J.M."/>
        </authorList>
    </citation>
    <scope>NUCLEOTIDE SEQUENCE [LARGE SCALE GENOMIC DNA]</scope>
    <source>
        <strain evidence="1 2">CBS 119005</strain>
    </source>
</reference>
<accession>A0ACB9Z8Z4</accession>
<gene>
    <name evidence="1" type="ORF">F4820DRAFT_467212</name>
</gene>
<evidence type="ECO:0000313" key="2">
    <source>
        <dbReference type="Proteomes" id="UP001497700"/>
    </source>
</evidence>
<keyword evidence="2" id="KW-1185">Reference proteome</keyword>
<proteinExistence type="predicted"/>
<comment type="caution">
    <text evidence="1">The sequence shown here is derived from an EMBL/GenBank/DDBJ whole genome shotgun (WGS) entry which is preliminary data.</text>
</comment>
<dbReference type="Proteomes" id="UP001497700">
    <property type="component" value="Unassembled WGS sequence"/>
</dbReference>